<dbReference type="GO" id="GO:0004673">
    <property type="term" value="F:protein histidine kinase activity"/>
    <property type="evidence" value="ECO:0007669"/>
    <property type="project" value="UniProtKB-EC"/>
</dbReference>
<dbReference type="SMART" id="SM00086">
    <property type="entry name" value="PAC"/>
    <property type="match status" value="1"/>
</dbReference>
<keyword evidence="4" id="KW-0808">Transferase</keyword>
<dbReference type="SUPFAM" id="SSF55874">
    <property type="entry name" value="ATPase domain of HSP90 chaperone/DNA topoisomerase II/histidine kinase"/>
    <property type="match status" value="1"/>
</dbReference>
<evidence type="ECO:0000256" key="1">
    <source>
        <dbReference type="ARBA" id="ARBA00022801"/>
    </source>
</evidence>
<dbReference type="EMBL" id="LRIE01000066">
    <property type="protein sequence ID" value="KZM35751.1"/>
    <property type="molecule type" value="Genomic_DNA"/>
</dbReference>
<dbReference type="Pfam" id="PF13581">
    <property type="entry name" value="HATPase_c_2"/>
    <property type="match status" value="1"/>
</dbReference>
<dbReference type="InterPro" id="IPR000700">
    <property type="entry name" value="PAS-assoc_C"/>
</dbReference>
<dbReference type="SMART" id="SM00331">
    <property type="entry name" value="PP2C_SIG"/>
    <property type="match status" value="1"/>
</dbReference>
<keyword evidence="4" id="KW-0418">Kinase</keyword>
<dbReference type="OrthoDB" id="319881at2"/>
<dbReference type="InterPro" id="IPR052016">
    <property type="entry name" value="Bact_Sigma-Reg"/>
</dbReference>
<dbReference type="CDD" id="cd16936">
    <property type="entry name" value="HATPase_RsbW-like"/>
    <property type="match status" value="1"/>
</dbReference>
<dbReference type="NCBIfam" id="TIGR00229">
    <property type="entry name" value="sensory_box"/>
    <property type="match status" value="1"/>
</dbReference>
<dbReference type="AlphaFoldDB" id="A0A163RVS9"/>
<dbReference type="PROSITE" id="PS50113">
    <property type="entry name" value="PAC"/>
    <property type="match status" value="1"/>
</dbReference>
<accession>A0A163RVS9</accession>
<dbReference type="CDD" id="cd00130">
    <property type="entry name" value="PAS"/>
    <property type="match status" value="1"/>
</dbReference>
<dbReference type="Gene3D" id="3.30.565.10">
    <property type="entry name" value="Histidine kinase-like ATPase, C-terminal domain"/>
    <property type="match status" value="1"/>
</dbReference>
<comment type="caution">
    <text evidence="4">The sequence shown here is derived from an EMBL/GenBank/DDBJ whole genome shotgun (WGS) entry which is preliminary data.</text>
</comment>
<dbReference type="InterPro" id="IPR035965">
    <property type="entry name" value="PAS-like_dom_sf"/>
</dbReference>
<organism evidence="4 5">
    <name type="scientific">Oerskovia enterophila</name>
    <dbReference type="NCBI Taxonomy" id="43678"/>
    <lineage>
        <taxon>Bacteria</taxon>
        <taxon>Bacillati</taxon>
        <taxon>Actinomycetota</taxon>
        <taxon>Actinomycetes</taxon>
        <taxon>Micrococcales</taxon>
        <taxon>Cellulomonadaceae</taxon>
        <taxon>Oerskovia</taxon>
    </lineage>
</organism>
<dbReference type="PANTHER" id="PTHR43156">
    <property type="entry name" value="STAGE II SPORULATION PROTEIN E-RELATED"/>
    <property type="match status" value="1"/>
</dbReference>
<keyword evidence="1" id="KW-0378">Hydrolase</keyword>
<dbReference type="InterPro" id="IPR001610">
    <property type="entry name" value="PAC"/>
</dbReference>
<gene>
    <name evidence="4" type="primary">lov</name>
    <name evidence="4" type="ORF">OJAG_15800</name>
</gene>
<dbReference type="STRING" id="43678.OJAG_15800"/>
<dbReference type="InterPro" id="IPR003594">
    <property type="entry name" value="HATPase_dom"/>
</dbReference>
<sequence>MVGSSSLGLGSWAHGPRAAGASLPAGGPELFARAAQRSGVASFLLGSRSQGMPMIWVNDAFCRLTGFTADEVLSRSPRFLAELLADPAEADLFRAAVEEGRDVARTVRSDRHDGASLWTQVSLSPVDEADGEVAHWIGMMIDVSEHIDRSAAQLASLELERRERVSLAIITETSDLLNDLDYPLALREICDVLEGALVGWAGFYMNDDGLRYAEGIDTTTPPSGRGQRHGRYIADGAGVVEGAMGLTDALGDATGPAGLVPGTVIDLQDTVQDLLDGRIDGPVRLDLTADYPQWSASSWLSRDVRQRTSSNADAPSAVLLHAIAGRRRVLGLLATSGLPASATTAPDASGTGAVLRALARRAGLAIDNVRLYAREHRLAETLQRAMLPEQADVTGLDVWTYYAPNSEHAQVGGDWYDVLQISPDVVGLVIGDVVGHDVEAAAAMGQLRSVVRSYAYELTTPGPVLERVDQLVVGMRIPRSASLVYAALTHRPPARPDARSPELDPEAFEESTTVLEATRAATTATTDGAADEGDDAKTWAIEYSRAGHLPPLLLRGGAVTQLNEAGGSLVGFGTGTRATGRVELEPGDVLLFYTDGLIERRDRALRVGLDALVEATRSITAIDSAGIGEELLSRLADAPEDDVALVVVRIPDPVSDPVTSALSPRSRRWLLPSEPASIGRARHAVLRTCQAWDLGDSANAELVVSELVANGVLHGWGHLALRLFDTGDGLRVEVEDSNPAPPVSTDGHAHRMGGFGMQIVERLADWGWRPAGSGKLVWARLRPLGERQDRSASARD</sequence>
<dbReference type="GO" id="GO:0016791">
    <property type="term" value="F:phosphatase activity"/>
    <property type="evidence" value="ECO:0007669"/>
    <property type="project" value="TreeGrafter"/>
</dbReference>
<name>A0A163RVS9_9CELL</name>
<evidence type="ECO:0000259" key="3">
    <source>
        <dbReference type="PROSITE" id="PS50113"/>
    </source>
</evidence>
<dbReference type="PROSITE" id="PS50112">
    <property type="entry name" value="PAS"/>
    <property type="match status" value="1"/>
</dbReference>
<reference evidence="4 5" key="1">
    <citation type="submission" date="2016-01" db="EMBL/GenBank/DDBJ databases">
        <title>Genome sequence of Oerskovia enterophila VJag, an agar and cellulose degrading bacterium.</title>
        <authorList>
            <person name="Poehlein A."/>
            <person name="Jag V."/>
            <person name="Bengelsdorf F."/>
            <person name="Duerre P."/>
            <person name="Daniel R."/>
        </authorList>
    </citation>
    <scope>NUCLEOTIDE SEQUENCE [LARGE SCALE GENOMIC DNA]</scope>
    <source>
        <strain evidence="4 5">VJag</strain>
    </source>
</reference>
<dbReference type="Pfam" id="PF07228">
    <property type="entry name" value="SpoIIE"/>
    <property type="match status" value="2"/>
</dbReference>
<protein>
    <submittedName>
        <fullName evidence="4">Blue-light-activated histidine kinase</fullName>
        <ecNumber evidence="4">2.7.13.3</ecNumber>
    </submittedName>
</protein>
<dbReference type="Proteomes" id="UP000076447">
    <property type="component" value="Unassembled WGS sequence"/>
</dbReference>
<evidence type="ECO:0000313" key="5">
    <source>
        <dbReference type="Proteomes" id="UP000076447"/>
    </source>
</evidence>
<dbReference type="InterPro" id="IPR001932">
    <property type="entry name" value="PPM-type_phosphatase-like_dom"/>
</dbReference>
<proteinExistence type="predicted"/>
<evidence type="ECO:0000259" key="2">
    <source>
        <dbReference type="PROSITE" id="PS50112"/>
    </source>
</evidence>
<dbReference type="PANTHER" id="PTHR43156:SF2">
    <property type="entry name" value="STAGE II SPORULATION PROTEIN E"/>
    <property type="match status" value="1"/>
</dbReference>
<dbReference type="Gene3D" id="3.30.450.20">
    <property type="entry name" value="PAS domain"/>
    <property type="match status" value="1"/>
</dbReference>
<dbReference type="Gene3D" id="3.60.40.10">
    <property type="entry name" value="PPM-type phosphatase domain"/>
    <property type="match status" value="1"/>
</dbReference>
<dbReference type="InterPro" id="IPR036457">
    <property type="entry name" value="PPM-type-like_dom_sf"/>
</dbReference>
<dbReference type="InterPro" id="IPR036890">
    <property type="entry name" value="HATPase_C_sf"/>
</dbReference>
<dbReference type="SUPFAM" id="SSF55785">
    <property type="entry name" value="PYP-like sensor domain (PAS domain)"/>
    <property type="match status" value="1"/>
</dbReference>
<evidence type="ECO:0000313" key="4">
    <source>
        <dbReference type="EMBL" id="KZM35751.1"/>
    </source>
</evidence>
<dbReference type="EC" id="2.7.13.3" evidence="4"/>
<dbReference type="InterPro" id="IPR000014">
    <property type="entry name" value="PAS"/>
</dbReference>
<dbReference type="Pfam" id="PF13426">
    <property type="entry name" value="PAS_9"/>
    <property type="match status" value="1"/>
</dbReference>
<dbReference type="PATRIC" id="fig|43678.3.peg.1655"/>
<dbReference type="SUPFAM" id="SSF81606">
    <property type="entry name" value="PP2C-like"/>
    <property type="match status" value="1"/>
</dbReference>
<dbReference type="RefSeq" id="WP_082848876.1">
    <property type="nucleotide sequence ID" value="NZ_LRIE01000066.1"/>
</dbReference>
<feature type="domain" description="PAS" evidence="2">
    <location>
        <begin position="27"/>
        <end position="84"/>
    </location>
</feature>
<feature type="domain" description="PAC" evidence="3">
    <location>
        <begin position="101"/>
        <end position="155"/>
    </location>
</feature>